<dbReference type="EC" id="4.4.1.2" evidence="4"/>
<dbReference type="GO" id="GO:0008483">
    <property type="term" value="F:transaminase activity"/>
    <property type="evidence" value="ECO:0007669"/>
    <property type="project" value="UniProtKB-KW"/>
</dbReference>
<sequence>MNRPAKSAGYVARTRPVVPPIYQSATFYLDDIAYKDIQGNGGLSEHWYSRFANPTVDAAAAEIAELEGAEAALMTASGMAAIATTLMTLLQSGRRIVSARQVYGDTRDLLVRDLPALGFDVTMVDAADLSEWRSAIAEAPTTIVYAETLSNPQLELTDLAAVASMAHQAGAKLVVDNTFATPYTVNPLRLGADVVVHSATKFLSGHSDVIAGAVVGDRETVTEIQRRVITFGGCLDAHAAFLVWRGLQTFDVRMERAQATARALADRLRSNPEVVSVRYPGNGAMVAFTVRGGNDRALAVMRCLTVASEATSLGGVETLVSTPFNSSHFSLSAEELAAARIDAGMLRFSCGIENAEALIADVEQALAATSG</sequence>
<name>A0A428Z3Q5_KIBAR</name>
<dbReference type="InterPro" id="IPR015421">
    <property type="entry name" value="PyrdxlP-dep_Trfase_major"/>
</dbReference>
<evidence type="ECO:0000256" key="8">
    <source>
        <dbReference type="PIRSR" id="PIRSR001434-2"/>
    </source>
</evidence>
<dbReference type="InterPro" id="IPR015422">
    <property type="entry name" value="PyrdxlP-dep_Trfase_small"/>
</dbReference>
<dbReference type="SUPFAM" id="SSF53383">
    <property type="entry name" value="PLP-dependent transferases"/>
    <property type="match status" value="1"/>
</dbReference>
<dbReference type="GO" id="GO:0047982">
    <property type="term" value="F:homocysteine desulfhydrase activity"/>
    <property type="evidence" value="ECO:0007669"/>
    <property type="project" value="UniProtKB-EC"/>
</dbReference>
<evidence type="ECO:0000256" key="3">
    <source>
        <dbReference type="ARBA" id="ARBA00022898"/>
    </source>
</evidence>
<dbReference type="PROSITE" id="PS00868">
    <property type="entry name" value="CYS_MET_METAB_PP"/>
    <property type="match status" value="1"/>
</dbReference>
<comment type="catalytic activity">
    <reaction evidence="7">
        <text>L-methionine + H2O = methanethiol + 2-oxobutanoate + NH4(+)</text>
        <dbReference type="Rhea" id="RHEA:23800"/>
        <dbReference type="ChEBI" id="CHEBI:15377"/>
        <dbReference type="ChEBI" id="CHEBI:16007"/>
        <dbReference type="ChEBI" id="CHEBI:16763"/>
        <dbReference type="ChEBI" id="CHEBI:28938"/>
        <dbReference type="ChEBI" id="CHEBI:57844"/>
        <dbReference type="EC" id="4.4.1.11"/>
    </reaction>
    <physiologicalReaction direction="left-to-right" evidence="7">
        <dbReference type="Rhea" id="RHEA:23801"/>
    </physiologicalReaction>
</comment>
<dbReference type="Proteomes" id="UP000287547">
    <property type="component" value="Unassembled WGS sequence"/>
</dbReference>
<reference evidence="10 11" key="1">
    <citation type="submission" date="2018-05" db="EMBL/GenBank/DDBJ databases">
        <title>Evolution of GPA BGCs.</title>
        <authorList>
            <person name="Waglechner N."/>
            <person name="Wright G.D."/>
        </authorList>
    </citation>
    <scope>NUCLEOTIDE SEQUENCE [LARGE SCALE GENOMIC DNA]</scope>
    <source>
        <strain evidence="10 11">A82846</strain>
    </source>
</reference>
<gene>
    <name evidence="10" type="ORF">DMH04_29825</name>
</gene>
<evidence type="ECO:0000313" key="10">
    <source>
        <dbReference type="EMBL" id="RSM80724.1"/>
    </source>
</evidence>
<accession>A0A428Z3Q5</accession>
<dbReference type="Pfam" id="PF01053">
    <property type="entry name" value="Cys_Met_Meta_PP"/>
    <property type="match status" value="1"/>
</dbReference>
<dbReference type="EMBL" id="QHKI01000028">
    <property type="protein sequence ID" value="RSM80724.1"/>
    <property type="molecule type" value="Genomic_DNA"/>
</dbReference>
<dbReference type="InterPro" id="IPR015424">
    <property type="entry name" value="PyrdxlP-dep_Trfase"/>
</dbReference>
<comment type="catalytic activity">
    <reaction evidence="6">
        <text>L-homocysteine + H2O = 2-oxobutanoate + hydrogen sulfide + NH4(+) + H(+)</text>
        <dbReference type="Rhea" id="RHEA:14501"/>
        <dbReference type="ChEBI" id="CHEBI:15377"/>
        <dbReference type="ChEBI" id="CHEBI:15378"/>
        <dbReference type="ChEBI" id="CHEBI:16763"/>
        <dbReference type="ChEBI" id="CHEBI:28938"/>
        <dbReference type="ChEBI" id="CHEBI:29919"/>
        <dbReference type="ChEBI" id="CHEBI:58199"/>
        <dbReference type="EC" id="4.4.1.2"/>
    </reaction>
    <physiologicalReaction direction="left-to-right" evidence="6">
        <dbReference type="Rhea" id="RHEA:14502"/>
    </physiologicalReaction>
</comment>
<dbReference type="InterPro" id="IPR000277">
    <property type="entry name" value="Cys/Met-Metab_PyrdxlP-dep_enz"/>
</dbReference>
<dbReference type="OrthoDB" id="9780685at2"/>
<evidence type="ECO:0000256" key="2">
    <source>
        <dbReference type="ARBA" id="ARBA00009077"/>
    </source>
</evidence>
<dbReference type="Gene3D" id="3.40.640.10">
    <property type="entry name" value="Type I PLP-dependent aspartate aminotransferase-like (Major domain)"/>
    <property type="match status" value="1"/>
</dbReference>
<evidence type="ECO:0000256" key="4">
    <source>
        <dbReference type="ARBA" id="ARBA00047175"/>
    </source>
</evidence>
<comment type="similarity">
    <text evidence="2 9">Belongs to the trans-sulfuration enzymes family.</text>
</comment>
<evidence type="ECO:0000256" key="9">
    <source>
        <dbReference type="RuleBase" id="RU362118"/>
    </source>
</evidence>
<dbReference type="PIRSF" id="PIRSF001434">
    <property type="entry name" value="CGS"/>
    <property type="match status" value="1"/>
</dbReference>
<dbReference type="InterPro" id="IPR054542">
    <property type="entry name" value="Cys_met_metab_PP"/>
</dbReference>
<dbReference type="Gene3D" id="3.90.1150.10">
    <property type="entry name" value="Aspartate Aminotransferase, domain 1"/>
    <property type="match status" value="1"/>
</dbReference>
<evidence type="ECO:0000256" key="7">
    <source>
        <dbReference type="ARBA" id="ARBA00052699"/>
    </source>
</evidence>
<dbReference type="RefSeq" id="WP_037262705.1">
    <property type="nucleotide sequence ID" value="NZ_QHKI01000028.1"/>
</dbReference>
<evidence type="ECO:0000256" key="5">
    <source>
        <dbReference type="ARBA" id="ARBA00047199"/>
    </source>
</evidence>
<keyword evidence="10" id="KW-0032">Aminotransferase</keyword>
<evidence type="ECO:0000256" key="6">
    <source>
        <dbReference type="ARBA" id="ARBA00048780"/>
    </source>
</evidence>
<dbReference type="AlphaFoldDB" id="A0A428Z3Q5"/>
<feature type="modified residue" description="N6-(pyridoxal phosphate)lysine" evidence="8">
    <location>
        <position position="201"/>
    </location>
</feature>
<dbReference type="GO" id="GO:0019346">
    <property type="term" value="P:transsulfuration"/>
    <property type="evidence" value="ECO:0007669"/>
    <property type="project" value="InterPro"/>
</dbReference>
<dbReference type="GO" id="GO:0005737">
    <property type="term" value="C:cytoplasm"/>
    <property type="evidence" value="ECO:0007669"/>
    <property type="project" value="TreeGrafter"/>
</dbReference>
<evidence type="ECO:0000256" key="1">
    <source>
        <dbReference type="ARBA" id="ARBA00001933"/>
    </source>
</evidence>
<organism evidence="10 11">
    <name type="scientific">Kibdelosporangium aridum</name>
    <dbReference type="NCBI Taxonomy" id="2030"/>
    <lineage>
        <taxon>Bacteria</taxon>
        <taxon>Bacillati</taxon>
        <taxon>Actinomycetota</taxon>
        <taxon>Actinomycetes</taxon>
        <taxon>Pseudonocardiales</taxon>
        <taxon>Pseudonocardiaceae</taxon>
        <taxon>Kibdelosporangium</taxon>
    </lineage>
</organism>
<comment type="caution">
    <text evidence="10">The sequence shown here is derived from an EMBL/GenBank/DDBJ whole genome shotgun (WGS) entry which is preliminary data.</text>
</comment>
<dbReference type="FunFam" id="3.40.640.10:FF:000046">
    <property type="entry name" value="Cystathionine gamma-lyase"/>
    <property type="match status" value="1"/>
</dbReference>
<evidence type="ECO:0000313" key="11">
    <source>
        <dbReference type="Proteomes" id="UP000287547"/>
    </source>
</evidence>
<keyword evidence="10" id="KW-0808">Transferase</keyword>
<proteinExistence type="inferred from homology"/>
<keyword evidence="3 8" id="KW-0663">Pyridoxal phosphate</keyword>
<protein>
    <recommendedName>
        <fullName evidence="4">homocysteine desulfhydrase</fullName>
        <ecNumber evidence="4">4.4.1.2</ecNumber>
    </recommendedName>
    <alternativeName>
        <fullName evidence="5">Homocysteine desulfhydrase</fullName>
    </alternativeName>
</protein>
<comment type="cofactor">
    <cofactor evidence="1 9">
        <name>pyridoxal 5'-phosphate</name>
        <dbReference type="ChEBI" id="CHEBI:597326"/>
    </cofactor>
</comment>
<dbReference type="PANTHER" id="PTHR11808">
    <property type="entry name" value="TRANS-SULFURATION ENZYME FAMILY MEMBER"/>
    <property type="match status" value="1"/>
</dbReference>
<dbReference type="GO" id="GO:0018826">
    <property type="term" value="F:methionine gamma-lyase activity"/>
    <property type="evidence" value="ECO:0007669"/>
    <property type="project" value="UniProtKB-EC"/>
</dbReference>
<dbReference type="GO" id="GO:0030170">
    <property type="term" value="F:pyridoxal phosphate binding"/>
    <property type="evidence" value="ECO:0007669"/>
    <property type="project" value="InterPro"/>
</dbReference>